<evidence type="ECO:0000313" key="3">
    <source>
        <dbReference type="Proteomes" id="UP000590749"/>
    </source>
</evidence>
<reference evidence="2 3" key="1">
    <citation type="submission" date="2020-08" db="EMBL/GenBank/DDBJ databases">
        <title>Genomic Encyclopedia of Type Strains, Phase III (KMG-III): the genomes of soil and plant-associated and newly described type strains.</title>
        <authorList>
            <person name="Whitman W."/>
        </authorList>
    </citation>
    <scope>NUCLEOTIDE SEQUENCE [LARGE SCALE GENOMIC DNA]</scope>
    <source>
        <strain evidence="2 3">CECT 3287</strain>
    </source>
</reference>
<feature type="compositionally biased region" description="Basic and acidic residues" evidence="1">
    <location>
        <begin position="29"/>
        <end position="40"/>
    </location>
</feature>
<feature type="compositionally biased region" description="Basic and acidic residues" evidence="1">
    <location>
        <begin position="78"/>
        <end position="95"/>
    </location>
</feature>
<dbReference type="Proteomes" id="UP000590749">
    <property type="component" value="Unassembled WGS sequence"/>
</dbReference>
<gene>
    <name evidence="2" type="ORF">FHR83_001628</name>
</gene>
<feature type="compositionally biased region" description="Basic and acidic residues" evidence="1">
    <location>
        <begin position="175"/>
        <end position="194"/>
    </location>
</feature>
<accession>A0A7W5ADI9</accession>
<evidence type="ECO:0000256" key="1">
    <source>
        <dbReference type="SAM" id="MobiDB-lite"/>
    </source>
</evidence>
<organism evidence="2 3">
    <name type="scientific">Actinoplanes campanulatus</name>
    <dbReference type="NCBI Taxonomy" id="113559"/>
    <lineage>
        <taxon>Bacteria</taxon>
        <taxon>Bacillati</taxon>
        <taxon>Actinomycetota</taxon>
        <taxon>Actinomycetes</taxon>
        <taxon>Micromonosporales</taxon>
        <taxon>Micromonosporaceae</taxon>
        <taxon>Actinoplanes</taxon>
    </lineage>
</organism>
<proteinExistence type="predicted"/>
<comment type="caution">
    <text evidence="2">The sequence shown here is derived from an EMBL/GenBank/DDBJ whole genome shotgun (WGS) entry which is preliminary data.</text>
</comment>
<feature type="region of interest" description="Disordered" evidence="1">
    <location>
        <begin position="170"/>
        <end position="194"/>
    </location>
</feature>
<feature type="compositionally biased region" description="Low complexity" evidence="1">
    <location>
        <begin position="11"/>
        <end position="25"/>
    </location>
</feature>
<protein>
    <submittedName>
        <fullName evidence="2">Uncharacterized protein</fullName>
    </submittedName>
</protein>
<feature type="region of interest" description="Disordered" evidence="1">
    <location>
        <begin position="1"/>
        <end position="40"/>
    </location>
</feature>
<dbReference type="EMBL" id="JACHXF010000002">
    <property type="protein sequence ID" value="MBB3093979.1"/>
    <property type="molecule type" value="Genomic_DNA"/>
</dbReference>
<evidence type="ECO:0000313" key="2">
    <source>
        <dbReference type="EMBL" id="MBB3093979.1"/>
    </source>
</evidence>
<keyword evidence="3" id="KW-1185">Reference proteome</keyword>
<dbReference type="AlphaFoldDB" id="A0A7W5ADI9"/>
<feature type="region of interest" description="Disordered" evidence="1">
    <location>
        <begin position="78"/>
        <end position="103"/>
    </location>
</feature>
<name>A0A7W5ADI9_9ACTN</name>
<sequence length="218" mass="22512">MNGTAVASTPGLGEQQGLGELAAGADAGGGERDRPFRADQVLDRREAGLRVGDEHEVVLRDAGDHLVVVDVDGLAGRHRERRDVGQRAHEHHERVPVGFGGGEFLGGDRPVGAGPVLHGDRLPEVLARRVGEGAADEVGAAAGVLADEQGDGAFRVGGATRGRGVGAEVAAAAGEDEKTGQPERGERYFHRESPGVRGVTGAASVWLAFHACPSPLVH</sequence>